<dbReference type="Proteomes" id="UP000216446">
    <property type="component" value="Unassembled WGS sequence"/>
</dbReference>
<dbReference type="EMBL" id="MQWB01000001">
    <property type="protein sequence ID" value="OZC02486.1"/>
    <property type="molecule type" value="Genomic_DNA"/>
</dbReference>
<evidence type="ECO:0008006" key="3">
    <source>
        <dbReference type="Google" id="ProtNLM"/>
    </source>
</evidence>
<organism evidence="1 2">
    <name type="scientific">Rubricoccus marinus</name>
    <dbReference type="NCBI Taxonomy" id="716817"/>
    <lineage>
        <taxon>Bacteria</taxon>
        <taxon>Pseudomonadati</taxon>
        <taxon>Rhodothermota</taxon>
        <taxon>Rhodothermia</taxon>
        <taxon>Rhodothermales</taxon>
        <taxon>Rubricoccaceae</taxon>
        <taxon>Rubricoccus</taxon>
    </lineage>
</organism>
<comment type="caution">
    <text evidence="1">The sequence shown here is derived from an EMBL/GenBank/DDBJ whole genome shotgun (WGS) entry which is preliminary data.</text>
</comment>
<evidence type="ECO:0000313" key="2">
    <source>
        <dbReference type="Proteomes" id="UP000216446"/>
    </source>
</evidence>
<dbReference type="PANTHER" id="PTHR17985">
    <property type="entry name" value="SER/THR-RICH PROTEIN T10 IN DGCR REGION"/>
    <property type="match status" value="1"/>
</dbReference>
<accession>A0A259TXR6</accession>
<name>A0A259TXR6_9BACT</name>
<dbReference type="InParanoid" id="A0A259TXR6"/>
<protein>
    <recommendedName>
        <fullName evidence="3">NRDE family protein</fullName>
    </recommendedName>
</protein>
<sequence>MCVLFLAIDRHPRWRVVLAANRDEHYARKTAPAGLWRDAGGSHRGIIGGRDLEAGGTWLGVTEDARWAALTNVRDLPSHGENRRSRGDLPAAFLREGASPEAFAREAFRQREAFNPFNLLTGAGAEVWYASTHTAAPERVPPGVHGLSNATLNTPWPKVTRGKAQLERLLHSADLTPDALFALLEDAEPAPDADLPETGVGLEWERILSPIYIASPDYGTRASTVLLLDRDGAGHFVERTTAPEASGVRERAFTIGGGAL</sequence>
<dbReference type="Pfam" id="PF05742">
    <property type="entry name" value="TANGO2"/>
    <property type="match status" value="1"/>
</dbReference>
<dbReference type="RefSeq" id="WP_094546794.1">
    <property type="nucleotide sequence ID" value="NZ_MQWB01000001.1"/>
</dbReference>
<dbReference type="PANTHER" id="PTHR17985:SF8">
    <property type="entry name" value="TRANSPORT AND GOLGI ORGANIZATION PROTEIN 2 HOMOLOG"/>
    <property type="match status" value="1"/>
</dbReference>
<gene>
    <name evidence="1" type="ORF">BSZ36_05535</name>
</gene>
<reference evidence="1 2" key="1">
    <citation type="submission" date="2016-11" db="EMBL/GenBank/DDBJ databases">
        <title>Study of marine rhodopsin-containing bacteria.</title>
        <authorList>
            <person name="Yoshizawa S."/>
            <person name="Kumagai Y."/>
            <person name="Kogure K."/>
        </authorList>
    </citation>
    <scope>NUCLEOTIDE SEQUENCE [LARGE SCALE GENOMIC DNA]</scope>
    <source>
        <strain evidence="1 2">SG-29</strain>
    </source>
</reference>
<dbReference type="InterPro" id="IPR008551">
    <property type="entry name" value="TANGO2"/>
</dbReference>
<dbReference type="OrthoDB" id="4380123at2"/>
<evidence type="ECO:0000313" key="1">
    <source>
        <dbReference type="EMBL" id="OZC02486.1"/>
    </source>
</evidence>
<keyword evidence="2" id="KW-1185">Reference proteome</keyword>
<proteinExistence type="predicted"/>
<dbReference type="AlphaFoldDB" id="A0A259TXR6"/>